<keyword evidence="7" id="KW-1133">Transmembrane helix</keyword>
<keyword evidence="6" id="KW-0175">Coiled coil</keyword>
<dbReference type="PANTHER" id="PTHR46630">
    <property type="entry name" value="TETRATRICOPEPTIDE REPEAT PROTEIN 29"/>
    <property type="match status" value="1"/>
</dbReference>
<sequence length="580" mass="67889">MPTKLTILLLTLLFSFGVYIPLKAQGERSKALKELEEVLNIDVNFKTDTIALKKRLDSVRLLADERRSIPLKWAYYQLMADGYSIAFDRVNNKSNEYYAKAQELVELTREFELQQLGYIRQGYYYYVYRNIKEAFPCFLKANDLKEKTDPDEIPRITLHYGFIASFYSFIGDQKKASDYLKAALPYSEHLSRNRIDMVNAIAVYNLRDSAKDEAFRYFEQALDIAEQAKDFVWIGIVSGNLSDREWEKGNYNKAIALVKKNIEYSNKFNEPLDAMRANLILASMYVKLKDWDSARKYVHEAKKGMSEKPYFLQYKTDAYKVLADIAHGSGNQAEELKYLNTYLRLKDSLDNIRDQEKFQKVSWQWEAEKYQQNLENAELKRKQINQTYFYVVVFFVLLFVIILLLVNRSKNEILFKNTELEKEQLELSYEKQLVDQELIVLNNSLQEFTATIKQNDLTIQRLRNEVIHNLDHFPDRQEKFNDSLNKMLENQLMTDERWIKFKNIFDRVYPGYLDNEKESVPKLTENDLRLLALVKLGLTNRSIGDLLGISLEGVKKAKQRLKKKMDVDSKSQAGAGNCIG</sequence>
<dbReference type="Proteomes" id="UP001597205">
    <property type="component" value="Unassembled WGS sequence"/>
</dbReference>
<accession>A0ABW3RMT5</accession>
<keyword evidence="10" id="KW-1185">Reference proteome</keyword>
<feature type="transmembrane region" description="Helical" evidence="7">
    <location>
        <begin position="388"/>
        <end position="406"/>
    </location>
</feature>
<dbReference type="SUPFAM" id="SSF46894">
    <property type="entry name" value="C-terminal effector domain of the bipartite response regulators"/>
    <property type="match status" value="1"/>
</dbReference>
<feature type="domain" description="HTH luxR-type" evidence="8">
    <location>
        <begin position="520"/>
        <end position="577"/>
    </location>
</feature>
<keyword evidence="3" id="KW-0677">Repeat</keyword>
<evidence type="ECO:0000256" key="3">
    <source>
        <dbReference type="ARBA" id="ARBA00022737"/>
    </source>
</evidence>
<evidence type="ECO:0000256" key="1">
    <source>
        <dbReference type="ARBA" id="ARBA00004496"/>
    </source>
</evidence>
<keyword evidence="7" id="KW-0472">Membrane</keyword>
<comment type="caution">
    <text evidence="9">The sequence shown here is derived from an EMBL/GenBank/DDBJ whole genome shotgun (WGS) entry which is preliminary data.</text>
</comment>
<evidence type="ECO:0000313" key="10">
    <source>
        <dbReference type="Proteomes" id="UP001597205"/>
    </source>
</evidence>
<dbReference type="InterPro" id="IPR036388">
    <property type="entry name" value="WH-like_DNA-bd_sf"/>
</dbReference>
<feature type="coiled-coil region" evidence="6">
    <location>
        <begin position="360"/>
        <end position="387"/>
    </location>
</feature>
<comment type="subcellular location">
    <subcellularLocation>
        <location evidence="1">Cytoplasm</location>
    </subcellularLocation>
</comment>
<dbReference type="InterPro" id="IPR051476">
    <property type="entry name" value="Bac_ResReg_Asp_Phosphatase"/>
</dbReference>
<organism evidence="9 10">
    <name type="scientific">Sphingobacterium daejeonense</name>
    <dbReference type="NCBI Taxonomy" id="371142"/>
    <lineage>
        <taxon>Bacteria</taxon>
        <taxon>Pseudomonadati</taxon>
        <taxon>Bacteroidota</taxon>
        <taxon>Sphingobacteriia</taxon>
        <taxon>Sphingobacteriales</taxon>
        <taxon>Sphingobacteriaceae</taxon>
        <taxon>Sphingobacterium</taxon>
    </lineage>
</organism>
<dbReference type="PANTHER" id="PTHR46630:SF1">
    <property type="entry name" value="TETRATRICOPEPTIDE REPEAT PROTEIN 29"/>
    <property type="match status" value="1"/>
</dbReference>
<dbReference type="Pfam" id="PF00196">
    <property type="entry name" value="GerE"/>
    <property type="match status" value="1"/>
</dbReference>
<keyword evidence="4" id="KW-0802">TPR repeat</keyword>
<dbReference type="RefSeq" id="WP_380897193.1">
    <property type="nucleotide sequence ID" value="NZ_JBHTKY010000019.1"/>
</dbReference>
<evidence type="ECO:0000256" key="7">
    <source>
        <dbReference type="SAM" id="Phobius"/>
    </source>
</evidence>
<dbReference type="SMART" id="SM00421">
    <property type="entry name" value="HTH_LUXR"/>
    <property type="match status" value="1"/>
</dbReference>
<dbReference type="InterPro" id="IPR016032">
    <property type="entry name" value="Sig_transdc_resp-reg_C-effctor"/>
</dbReference>
<dbReference type="SUPFAM" id="SSF48452">
    <property type="entry name" value="TPR-like"/>
    <property type="match status" value="1"/>
</dbReference>
<dbReference type="Gene3D" id="1.10.10.10">
    <property type="entry name" value="Winged helix-like DNA-binding domain superfamily/Winged helix DNA-binding domain"/>
    <property type="match status" value="1"/>
</dbReference>
<protein>
    <submittedName>
        <fullName evidence="9">LuxR C-terminal-related transcriptional regulator</fullName>
    </submittedName>
</protein>
<reference evidence="10" key="1">
    <citation type="journal article" date="2019" name="Int. J. Syst. Evol. Microbiol.">
        <title>The Global Catalogue of Microorganisms (GCM) 10K type strain sequencing project: providing services to taxonomists for standard genome sequencing and annotation.</title>
        <authorList>
            <consortium name="The Broad Institute Genomics Platform"/>
            <consortium name="The Broad Institute Genome Sequencing Center for Infectious Disease"/>
            <person name="Wu L."/>
            <person name="Ma J."/>
        </authorList>
    </citation>
    <scope>NUCLEOTIDE SEQUENCE [LARGE SCALE GENOMIC DNA]</scope>
    <source>
        <strain evidence="10">CCUG 52468</strain>
    </source>
</reference>
<gene>
    <name evidence="9" type="ORF">ACFQ2C_12830</name>
</gene>
<evidence type="ECO:0000256" key="4">
    <source>
        <dbReference type="ARBA" id="ARBA00022803"/>
    </source>
</evidence>
<evidence type="ECO:0000256" key="2">
    <source>
        <dbReference type="ARBA" id="ARBA00022490"/>
    </source>
</evidence>
<dbReference type="Gene3D" id="1.25.40.10">
    <property type="entry name" value="Tetratricopeptide repeat domain"/>
    <property type="match status" value="2"/>
</dbReference>
<dbReference type="EMBL" id="JBHTKY010000019">
    <property type="protein sequence ID" value="MFD1166491.1"/>
    <property type="molecule type" value="Genomic_DNA"/>
</dbReference>
<evidence type="ECO:0000259" key="8">
    <source>
        <dbReference type="SMART" id="SM00421"/>
    </source>
</evidence>
<comment type="similarity">
    <text evidence="5">Belongs to the Rap family.</text>
</comment>
<evidence type="ECO:0000313" key="9">
    <source>
        <dbReference type="EMBL" id="MFD1166491.1"/>
    </source>
</evidence>
<dbReference type="InterPro" id="IPR000792">
    <property type="entry name" value="Tscrpt_reg_LuxR_C"/>
</dbReference>
<evidence type="ECO:0000256" key="5">
    <source>
        <dbReference type="ARBA" id="ARBA00038253"/>
    </source>
</evidence>
<name>A0ABW3RMT5_9SPHI</name>
<keyword evidence="7" id="KW-0812">Transmembrane</keyword>
<evidence type="ECO:0000256" key="6">
    <source>
        <dbReference type="SAM" id="Coils"/>
    </source>
</evidence>
<proteinExistence type="inferred from homology"/>
<dbReference type="InterPro" id="IPR011990">
    <property type="entry name" value="TPR-like_helical_dom_sf"/>
</dbReference>
<keyword evidence="2" id="KW-0963">Cytoplasm</keyword>